<dbReference type="Gene3D" id="3.40.190.290">
    <property type="match status" value="1"/>
</dbReference>
<dbReference type="CDD" id="cd08472">
    <property type="entry name" value="PBP2_CrgA_like_3"/>
    <property type="match status" value="1"/>
</dbReference>
<keyword evidence="4" id="KW-0804">Transcription</keyword>
<reference evidence="7" key="1">
    <citation type="journal article" date="2013" name="ISME J.">
        <title>A small predatory core genome in the divergent marine Bacteriovorax marinus SJ and the terrestrial Bdellovibrio bacteriovorus.</title>
        <authorList>
            <person name="Crossman L.C."/>
            <person name="Chen H."/>
            <person name="Cerdeno-Tarraga A.M."/>
            <person name="Brooks K."/>
            <person name="Quail M.A."/>
            <person name="Pineiro S.A."/>
            <person name="Hobley L."/>
            <person name="Sockett R.E."/>
            <person name="Bentley S.D."/>
            <person name="Parkhill J."/>
            <person name="Williams H.N."/>
            <person name="Stine O.C."/>
        </authorList>
    </citation>
    <scope>NUCLEOTIDE SEQUENCE [LARGE SCALE GENOMIC DNA]</scope>
    <source>
        <strain evidence="7">ATCC BAA-682 / DSM 15412 / SJ</strain>
    </source>
</reference>
<dbReference type="Gene3D" id="1.10.10.10">
    <property type="entry name" value="Winged helix-like DNA-binding domain superfamily/Winged helix DNA-binding domain"/>
    <property type="match status" value="1"/>
</dbReference>
<dbReference type="Pfam" id="PF00126">
    <property type="entry name" value="HTH_1"/>
    <property type="match status" value="1"/>
</dbReference>
<dbReference type="STRING" id="862908.BMS_2823"/>
<dbReference type="InterPro" id="IPR058163">
    <property type="entry name" value="LysR-type_TF_proteobact-type"/>
</dbReference>
<dbReference type="PANTHER" id="PTHR30537">
    <property type="entry name" value="HTH-TYPE TRANSCRIPTIONAL REGULATOR"/>
    <property type="match status" value="1"/>
</dbReference>
<dbReference type="PRINTS" id="PR00039">
    <property type="entry name" value="HTHLYSR"/>
</dbReference>
<dbReference type="OrthoDB" id="5721010at2"/>
<keyword evidence="2" id="KW-0805">Transcription regulation</keyword>
<dbReference type="Proteomes" id="UP000008963">
    <property type="component" value="Chromosome"/>
</dbReference>
<evidence type="ECO:0000256" key="2">
    <source>
        <dbReference type="ARBA" id="ARBA00023015"/>
    </source>
</evidence>
<dbReference type="AlphaFoldDB" id="E1WY43"/>
<organism evidence="6 7">
    <name type="scientific">Halobacteriovorax marinus (strain ATCC BAA-682 / DSM 15412 / SJ)</name>
    <name type="common">Bacteriovorax marinus</name>
    <dbReference type="NCBI Taxonomy" id="862908"/>
    <lineage>
        <taxon>Bacteria</taxon>
        <taxon>Pseudomonadati</taxon>
        <taxon>Bdellovibrionota</taxon>
        <taxon>Bacteriovoracia</taxon>
        <taxon>Bacteriovoracales</taxon>
        <taxon>Halobacteriovoraceae</taxon>
        <taxon>Halobacteriovorax</taxon>
    </lineage>
</organism>
<dbReference type="KEGG" id="bmx:BMS_2823"/>
<dbReference type="eggNOG" id="COG0583">
    <property type="taxonomic scope" value="Bacteria"/>
</dbReference>
<keyword evidence="7" id="KW-1185">Reference proteome</keyword>
<dbReference type="PANTHER" id="PTHR30537:SF72">
    <property type="entry name" value="LYSR FAMILY TRANSCRIPTIONAL REGULATOR"/>
    <property type="match status" value="1"/>
</dbReference>
<evidence type="ECO:0000256" key="4">
    <source>
        <dbReference type="ARBA" id="ARBA00023163"/>
    </source>
</evidence>
<dbReference type="GO" id="GO:0003700">
    <property type="term" value="F:DNA-binding transcription factor activity"/>
    <property type="evidence" value="ECO:0007669"/>
    <property type="project" value="InterPro"/>
</dbReference>
<dbReference type="SUPFAM" id="SSF53850">
    <property type="entry name" value="Periplasmic binding protein-like II"/>
    <property type="match status" value="1"/>
</dbReference>
<dbReference type="InterPro" id="IPR005119">
    <property type="entry name" value="LysR_subst-bd"/>
</dbReference>
<dbReference type="InterPro" id="IPR000847">
    <property type="entry name" value="LysR_HTH_N"/>
</dbReference>
<evidence type="ECO:0000313" key="7">
    <source>
        <dbReference type="Proteomes" id="UP000008963"/>
    </source>
</evidence>
<proteinExistence type="inferred from homology"/>
<feature type="domain" description="HTH lysR-type" evidence="5">
    <location>
        <begin position="2"/>
        <end position="59"/>
    </location>
</feature>
<evidence type="ECO:0000256" key="1">
    <source>
        <dbReference type="ARBA" id="ARBA00009437"/>
    </source>
</evidence>
<dbReference type="GO" id="GO:0043565">
    <property type="term" value="F:sequence-specific DNA binding"/>
    <property type="evidence" value="ECO:0007669"/>
    <property type="project" value="TreeGrafter"/>
</dbReference>
<dbReference type="Pfam" id="PF03466">
    <property type="entry name" value="LysR_substrate"/>
    <property type="match status" value="1"/>
</dbReference>
<dbReference type="EMBL" id="FQ312005">
    <property type="protein sequence ID" value="CBW27598.1"/>
    <property type="molecule type" value="Genomic_DNA"/>
</dbReference>
<comment type="similarity">
    <text evidence="1">Belongs to the LysR transcriptional regulatory family.</text>
</comment>
<dbReference type="PATRIC" id="fig|862908.3.peg.2699"/>
<dbReference type="GO" id="GO:0006351">
    <property type="term" value="P:DNA-templated transcription"/>
    <property type="evidence" value="ECO:0007669"/>
    <property type="project" value="TreeGrafter"/>
</dbReference>
<dbReference type="FunFam" id="1.10.10.10:FF:000001">
    <property type="entry name" value="LysR family transcriptional regulator"/>
    <property type="match status" value="1"/>
</dbReference>
<sequence length="299" mass="33805">MIKPEVLSIYVKLCETLSFSKTAEALNIPRSTVSDSIKRLEEDLGTELLKRTTRKVSVTDEGHLLYEKAQNVLSDLIDLESSFTGISSTVEGRVRVDMATILAERVIIPRLPEFSLQYPEIKLEIGSSDRDLDLVAEGIDFVIRAGKLKDSSLIAKRIGKHKIVNCVSRSYADTYGIPRSLDSLHKHYQVCYLQNFGSGKDGFEYLDGSRVKMIKMKTFATVNNTVSYQAACLAGLGIIQVPEIGILKYLESGEMIQVLKKYEMPPMNVYLLYTNRERIPSRVKVFMNWCEEILKEYLA</sequence>
<dbReference type="InterPro" id="IPR036390">
    <property type="entry name" value="WH_DNA-bd_sf"/>
</dbReference>
<dbReference type="HOGENOM" id="CLU_039613_16_3_7"/>
<evidence type="ECO:0000259" key="5">
    <source>
        <dbReference type="PROSITE" id="PS50931"/>
    </source>
</evidence>
<dbReference type="InterPro" id="IPR036388">
    <property type="entry name" value="WH-like_DNA-bd_sf"/>
</dbReference>
<dbReference type="PROSITE" id="PS50931">
    <property type="entry name" value="HTH_LYSR"/>
    <property type="match status" value="1"/>
</dbReference>
<gene>
    <name evidence="6" type="primary">yhjC</name>
    <name evidence="6" type="ordered locus">BMS_2823</name>
</gene>
<evidence type="ECO:0000256" key="3">
    <source>
        <dbReference type="ARBA" id="ARBA00023125"/>
    </source>
</evidence>
<dbReference type="SUPFAM" id="SSF46785">
    <property type="entry name" value="Winged helix' DNA-binding domain"/>
    <property type="match status" value="1"/>
</dbReference>
<dbReference type="RefSeq" id="WP_014245372.1">
    <property type="nucleotide sequence ID" value="NC_016620.1"/>
</dbReference>
<evidence type="ECO:0000313" key="6">
    <source>
        <dbReference type="EMBL" id="CBW27598.1"/>
    </source>
</evidence>
<accession>E1WY43</accession>
<name>E1WY43_HALMS</name>
<protein>
    <submittedName>
        <fullName evidence="6">LysR-family transcriptional regulator</fullName>
    </submittedName>
</protein>
<keyword evidence="3" id="KW-0238">DNA-binding</keyword>